<accession>A0ABP8Q9M5</accession>
<dbReference type="PANTHER" id="PTHR43744">
    <property type="entry name" value="ABC TRANSPORTER PERMEASE PROTEIN MG189-RELATED-RELATED"/>
    <property type="match status" value="1"/>
</dbReference>
<feature type="transmembrane region" description="Helical" evidence="7">
    <location>
        <begin position="197"/>
        <end position="220"/>
    </location>
</feature>
<dbReference type="CDD" id="cd06261">
    <property type="entry name" value="TM_PBP2"/>
    <property type="match status" value="1"/>
</dbReference>
<dbReference type="SUPFAM" id="SSF161098">
    <property type="entry name" value="MetI-like"/>
    <property type="match status" value="1"/>
</dbReference>
<comment type="subcellular location">
    <subcellularLocation>
        <location evidence="1">Cell membrane</location>
        <topology evidence="1">Multi-pass membrane protein</topology>
    </subcellularLocation>
</comment>
<evidence type="ECO:0000256" key="4">
    <source>
        <dbReference type="ARBA" id="ARBA00022692"/>
    </source>
</evidence>
<feature type="domain" description="ABC transmembrane type-1" evidence="8">
    <location>
        <begin position="105"/>
        <end position="270"/>
    </location>
</feature>
<dbReference type="Proteomes" id="UP001501321">
    <property type="component" value="Unassembled WGS sequence"/>
</dbReference>
<name>A0ABP8Q9M5_9GAMM</name>
<dbReference type="RefSeq" id="WP_345012294.1">
    <property type="nucleotide sequence ID" value="NZ_BAABFC010000012.1"/>
</dbReference>
<evidence type="ECO:0000313" key="10">
    <source>
        <dbReference type="Proteomes" id="UP001501321"/>
    </source>
</evidence>
<comment type="caution">
    <text evidence="9">The sequence shown here is derived from an EMBL/GenBank/DDBJ whole genome shotgun (WGS) entry which is preliminary data.</text>
</comment>
<reference evidence="10" key="1">
    <citation type="journal article" date="2019" name="Int. J. Syst. Evol. Microbiol.">
        <title>The Global Catalogue of Microorganisms (GCM) 10K type strain sequencing project: providing services to taxonomists for standard genome sequencing and annotation.</title>
        <authorList>
            <consortium name="The Broad Institute Genomics Platform"/>
            <consortium name="The Broad Institute Genome Sequencing Center for Infectious Disease"/>
            <person name="Wu L."/>
            <person name="Ma J."/>
        </authorList>
    </citation>
    <scope>NUCLEOTIDE SEQUENCE [LARGE SCALE GENOMIC DNA]</scope>
    <source>
        <strain evidence="10">JCM 32226</strain>
    </source>
</reference>
<feature type="transmembrane region" description="Helical" evidence="7">
    <location>
        <begin position="78"/>
        <end position="102"/>
    </location>
</feature>
<dbReference type="PANTHER" id="PTHR43744:SF12">
    <property type="entry name" value="ABC TRANSPORTER PERMEASE PROTEIN MG189-RELATED"/>
    <property type="match status" value="1"/>
</dbReference>
<keyword evidence="2" id="KW-0813">Transport</keyword>
<dbReference type="InterPro" id="IPR035906">
    <property type="entry name" value="MetI-like_sf"/>
</dbReference>
<evidence type="ECO:0000256" key="6">
    <source>
        <dbReference type="ARBA" id="ARBA00023136"/>
    </source>
</evidence>
<gene>
    <name evidence="9" type="ORF">GCM10023095_18440</name>
</gene>
<evidence type="ECO:0000256" key="5">
    <source>
        <dbReference type="ARBA" id="ARBA00022989"/>
    </source>
</evidence>
<feature type="transmembrane region" description="Helical" evidence="7">
    <location>
        <begin position="240"/>
        <end position="263"/>
    </location>
</feature>
<dbReference type="EMBL" id="BAABFC010000012">
    <property type="protein sequence ID" value="GAA4499019.1"/>
    <property type="molecule type" value="Genomic_DNA"/>
</dbReference>
<sequence length="278" mass="30623">MNKNGRTHLVTEFSLLGILALTLFFALPFWFMFVFATHTDSAIFSVPTPIWFGNQLQENYQSLLRHLPAFWLNVKTSLYISSATALLNILLCALSGCAFAIYDFPGKGLLLKAVILSLLFPSVLTMMPTAIMVSFLDWFNQPRALIIPAACGSFGVLFIKQYIEQAITQDMVDAARVNGCNELQVFRHVVLPAITPALASVGLLTFIGAWNNLLTPLIVLKDPNLFTAPLALRSLQGVGAMPWGAICLGASLTTLPFVILLALTARWIYRVTYHNAEV</sequence>
<evidence type="ECO:0000256" key="7">
    <source>
        <dbReference type="SAM" id="Phobius"/>
    </source>
</evidence>
<keyword evidence="6 7" id="KW-0472">Membrane</keyword>
<evidence type="ECO:0000256" key="1">
    <source>
        <dbReference type="ARBA" id="ARBA00004651"/>
    </source>
</evidence>
<organism evidence="9 10">
    <name type="scientific">Pseudaeromonas paramecii</name>
    <dbReference type="NCBI Taxonomy" id="2138166"/>
    <lineage>
        <taxon>Bacteria</taxon>
        <taxon>Pseudomonadati</taxon>
        <taxon>Pseudomonadota</taxon>
        <taxon>Gammaproteobacteria</taxon>
        <taxon>Aeromonadales</taxon>
        <taxon>Aeromonadaceae</taxon>
        <taxon>Pseudaeromonas</taxon>
    </lineage>
</organism>
<evidence type="ECO:0000259" key="8">
    <source>
        <dbReference type="Pfam" id="PF00528"/>
    </source>
</evidence>
<feature type="transmembrane region" description="Helical" evidence="7">
    <location>
        <begin position="114"/>
        <end position="136"/>
    </location>
</feature>
<evidence type="ECO:0000256" key="3">
    <source>
        <dbReference type="ARBA" id="ARBA00022475"/>
    </source>
</evidence>
<keyword evidence="5 7" id="KW-1133">Transmembrane helix</keyword>
<evidence type="ECO:0000313" key="9">
    <source>
        <dbReference type="EMBL" id="GAA4499019.1"/>
    </source>
</evidence>
<proteinExistence type="predicted"/>
<protein>
    <submittedName>
        <fullName evidence="9">Carbohydrate ABC transporter permease</fullName>
    </submittedName>
</protein>
<dbReference type="InterPro" id="IPR000515">
    <property type="entry name" value="MetI-like"/>
</dbReference>
<evidence type="ECO:0000256" key="2">
    <source>
        <dbReference type="ARBA" id="ARBA00022448"/>
    </source>
</evidence>
<keyword evidence="10" id="KW-1185">Reference proteome</keyword>
<keyword evidence="3" id="KW-1003">Cell membrane</keyword>
<feature type="transmembrane region" description="Helical" evidence="7">
    <location>
        <begin position="142"/>
        <end position="159"/>
    </location>
</feature>
<feature type="transmembrane region" description="Helical" evidence="7">
    <location>
        <begin position="12"/>
        <end position="36"/>
    </location>
</feature>
<dbReference type="Pfam" id="PF00528">
    <property type="entry name" value="BPD_transp_1"/>
    <property type="match status" value="1"/>
</dbReference>
<keyword evidence="4 7" id="KW-0812">Transmembrane</keyword>
<dbReference type="Gene3D" id="1.10.3720.10">
    <property type="entry name" value="MetI-like"/>
    <property type="match status" value="1"/>
</dbReference>